<evidence type="ECO:0000313" key="2">
    <source>
        <dbReference type="Proteomes" id="UP000233722"/>
    </source>
</evidence>
<organism evidence="1 2">
    <name type="scientific">Bifidobacterium pseudolongum subsp. globosum</name>
    <dbReference type="NCBI Taxonomy" id="1690"/>
    <lineage>
        <taxon>Bacteria</taxon>
        <taxon>Bacillati</taxon>
        <taxon>Actinomycetota</taxon>
        <taxon>Actinomycetes</taxon>
        <taxon>Bifidobacteriales</taxon>
        <taxon>Bifidobacteriaceae</taxon>
        <taxon>Bifidobacterium</taxon>
    </lineage>
</organism>
<sequence length="170" mass="19086">MEPNTETTTFTSVTDRQRPILEWFKQLNDPTSGGARYLNEETVRALRGALSADNPQSTAFTLMLMHTLRHPHMSIEEMTRFDPERAIKTDPTYARTMFERDGIDTALLKRIDSDLQALATYAPAQSNAFAVRTYIAYLLGDPRLEQFAAYADKATSINAILGFVAAHPLD</sequence>
<dbReference type="AlphaFoldDB" id="A0A2N3QNL0"/>
<name>A0A2N3QNL0_9BIFI</name>
<reference evidence="1 2" key="1">
    <citation type="submission" date="2017-10" db="EMBL/GenBank/DDBJ databases">
        <title>Bifidobacterium genomics.</title>
        <authorList>
            <person name="Lugli G.A."/>
            <person name="Milani C."/>
            <person name="Mancabelli L."/>
        </authorList>
    </citation>
    <scope>NUCLEOTIDE SEQUENCE [LARGE SCALE GENOMIC DNA]</scope>
    <source>
        <strain evidence="1 2">1747B</strain>
    </source>
</reference>
<evidence type="ECO:0000313" key="1">
    <source>
        <dbReference type="EMBL" id="PKU93214.1"/>
    </source>
</evidence>
<protein>
    <submittedName>
        <fullName evidence="1">Uncharacterized protein</fullName>
    </submittedName>
</protein>
<comment type="caution">
    <text evidence="1">The sequence shown here is derived from an EMBL/GenBank/DDBJ whole genome shotgun (WGS) entry which is preliminary data.</text>
</comment>
<dbReference type="Proteomes" id="UP000233722">
    <property type="component" value="Unassembled WGS sequence"/>
</dbReference>
<gene>
    <name evidence="1" type="ORF">CQR45_1744</name>
</gene>
<dbReference type="RefSeq" id="WP_101431129.1">
    <property type="nucleotide sequence ID" value="NZ_PCHA01000037.1"/>
</dbReference>
<accession>A0A2N3QNL0</accession>
<dbReference type="EMBL" id="PCHA01000037">
    <property type="protein sequence ID" value="PKU93214.1"/>
    <property type="molecule type" value="Genomic_DNA"/>
</dbReference>
<proteinExistence type="predicted"/>